<feature type="compositionally biased region" description="Polar residues" evidence="1">
    <location>
        <begin position="45"/>
        <end position="69"/>
    </location>
</feature>
<organism evidence="3 4">
    <name type="scientific">Ktedonosporobacter rubrisoli</name>
    <dbReference type="NCBI Taxonomy" id="2509675"/>
    <lineage>
        <taxon>Bacteria</taxon>
        <taxon>Bacillati</taxon>
        <taxon>Chloroflexota</taxon>
        <taxon>Ktedonobacteria</taxon>
        <taxon>Ktedonobacterales</taxon>
        <taxon>Ktedonosporobacteraceae</taxon>
        <taxon>Ktedonosporobacter</taxon>
    </lineage>
</organism>
<keyword evidence="4" id="KW-1185">Reference proteome</keyword>
<accession>A0A4P6JVN0</accession>
<evidence type="ECO:0000313" key="3">
    <source>
        <dbReference type="EMBL" id="QBD79495.1"/>
    </source>
</evidence>
<feature type="compositionally biased region" description="Low complexity" evidence="1">
    <location>
        <begin position="113"/>
        <end position="126"/>
    </location>
</feature>
<dbReference type="AlphaFoldDB" id="A0A4P6JVN0"/>
<name>A0A4P6JVN0_KTERU</name>
<feature type="compositionally biased region" description="Low complexity" evidence="1">
    <location>
        <begin position="137"/>
        <end position="160"/>
    </location>
</feature>
<dbReference type="RefSeq" id="WP_129890547.1">
    <property type="nucleotide sequence ID" value="NZ_CP035758.1"/>
</dbReference>
<keyword evidence="2" id="KW-0812">Transmembrane</keyword>
<dbReference type="KEGG" id="kbs:EPA93_27350"/>
<evidence type="ECO:0000256" key="1">
    <source>
        <dbReference type="SAM" id="MobiDB-lite"/>
    </source>
</evidence>
<keyword evidence="2" id="KW-0472">Membrane</keyword>
<proteinExistence type="predicted"/>
<dbReference type="Proteomes" id="UP000290365">
    <property type="component" value="Chromosome"/>
</dbReference>
<reference evidence="3 4" key="1">
    <citation type="submission" date="2019-01" db="EMBL/GenBank/DDBJ databases">
        <title>Ktedonosporobacter rubrisoli SCAWS-G2.</title>
        <authorList>
            <person name="Huang Y."/>
            <person name="Yan B."/>
        </authorList>
    </citation>
    <scope>NUCLEOTIDE SEQUENCE [LARGE SCALE GENOMIC DNA]</scope>
    <source>
        <strain evidence="3 4">SCAWS-G2</strain>
    </source>
</reference>
<feature type="compositionally biased region" description="Polar residues" evidence="1">
    <location>
        <begin position="77"/>
        <end position="89"/>
    </location>
</feature>
<protein>
    <submittedName>
        <fullName evidence="3">Uncharacterized protein</fullName>
    </submittedName>
</protein>
<keyword evidence="2" id="KW-1133">Transmembrane helix</keyword>
<dbReference type="EMBL" id="CP035758">
    <property type="protein sequence ID" value="QBD79495.1"/>
    <property type="molecule type" value="Genomic_DNA"/>
</dbReference>
<gene>
    <name evidence="3" type="ORF">EPA93_27350</name>
</gene>
<feature type="region of interest" description="Disordered" evidence="1">
    <location>
        <begin position="38"/>
        <end position="160"/>
    </location>
</feature>
<sequence length="382" mass="41156">MFCAYCNVARPENEAPCPQCGAPSPLLSSPQAANWGMVEPVAPSWGNSPNQATNSGSMPASQASFNSQPLPDPNALWSYSGNAPSQPLQWGQPALQEASPSQQQWGQISPQEASPAQQPWGQPAPQEVSPAQQQWGQFSSQEASPSQQPPQSLLPVPYQPGVNLPGFPQGTMQLVPVQSVEQLLPDLPEAEGAIYVPPMYTKPRPIIPRYRIISGLLSVIIVALLACGGTAYYAKASGKLDQFQRFLTGNPPPSISPTAGPGIPDPPDTVVHGPEFDTIPSATTTAKIDDHSVAMQPQRVFQIGQKFWVTYSIQHPKTKGTVSTKWYMNGVYYRTVEDDTKVVEEGKTANGGASMVYQVPASGKVEIYWNGKLAQALYFAVR</sequence>
<dbReference type="OrthoDB" id="145194at2"/>
<evidence type="ECO:0000313" key="4">
    <source>
        <dbReference type="Proteomes" id="UP000290365"/>
    </source>
</evidence>
<feature type="transmembrane region" description="Helical" evidence="2">
    <location>
        <begin position="212"/>
        <end position="234"/>
    </location>
</feature>
<evidence type="ECO:0000256" key="2">
    <source>
        <dbReference type="SAM" id="Phobius"/>
    </source>
</evidence>
<feature type="compositionally biased region" description="Polar residues" evidence="1">
    <location>
        <begin position="98"/>
        <end position="112"/>
    </location>
</feature>